<dbReference type="Proteomes" id="UP000029453">
    <property type="component" value="Unassembled WGS sequence"/>
</dbReference>
<reference evidence="2 3" key="1">
    <citation type="submission" date="2012-10" db="EMBL/GenBank/DDBJ databases">
        <title>Draft Genome Sequence of Paenibacillus popilliae ATCC 14706T.</title>
        <authorList>
            <person name="Iiyama K."/>
            <person name="Mori K."/>
            <person name="Mon H."/>
            <person name="Chieda Y."/>
            <person name="Lee J.M."/>
            <person name="Kusakabe T."/>
            <person name="Tashiro K."/>
            <person name="Asano S."/>
            <person name="Yasunaga-Aoki C."/>
            <person name="Shimizu S."/>
        </authorList>
    </citation>
    <scope>NUCLEOTIDE SEQUENCE [LARGE SCALE GENOMIC DNA]</scope>
    <source>
        <strain evidence="2 3">ATCC 14706</strain>
    </source>
</reference>
<dbReference type="EMBL" id="BALG01000114">
    <property type="protein sequence ID" value="GAC42578.1"/>
    <property type="molecule type" value="Genomic_DNA"/>
</dbReference>
<evidence type="ECO:0000313" key="2">
    <source>
        <dbReference type="EMBL" id="GAC42578.1"/>
    </source>
</evidence>
<proteinExistence type="predicted"/>
<organism evidence="2 3">
    <name type="scientific">Paenibacillus popilliae ATCC 14706</name>
    <dbReference type="NCBI Taxonomy" id="1212764"/>
    <lineage>
        <taxon>Bacteria</taxon>
        <taxon>Bacillati</taxon>
        <taxon>Bacillota</taxon>
        <taxon>Bacilli</taxon>
        <taxon>Bacillales</taxon>
        <taxon>Paenibacillaceae</taxon>
        <taxon>Paenibacillus</taxon>
    </lineage>
</organism>
<keyword evidence="3" id="KW-1185">Reference proteome</keyword>
<evidence type="ECO:0000313" key="3">
    <source>
        <dbReference type="Proteomes" id="UP000029453"/>
    </source>
</evidence>
<gene>
    <name evidence="2" type="ORF">PPOP_1935</name>
</gene>
<protein>
    <submittedName>
        <fullName evidence="2">Transposase and inactivated derivative</fullName>
    </submittedName>
</protein>
<name>M9M5G1_PAEPP</name>
<evidence type="ECO:0000256" key="1">
    <source>
        <dbReference type="SAM" id="MobiDB-lite"/>
    </source>
</evidence>
<sequence length="78" mass="9317">MQSLVDREALTIREQLNSALRSWLDGYYHEREHGSTKQAPRARFEGSNRPRKRKSLLEINELFLARHCLRRKKKTPKL</sequence>
<comment type="caution">
    <text evidence="2">The sequence shown here is derived from an EMBL/GenBank/DDBJ whole genome shotgun (WGS) entry which is preliminary data.</text>
</comment>
<feature type="region of interest" description="Disordered" evidence="1">
    <location>
        <begin position="31"/>
        <end position="50"/>
    </location>
</feature>
<dbReference type="AlphaFoldDB" id="M9M5G1"/>
<accession>M9M5G1</accession>